<evidence type="ECO:0000313" key="1">
    <source>
        <dbReference type="EMBL" id="TCK27953.1"/>
    </source>
</evidence>
<accession>A0A4R1I1Z9</accession>
<organism evidence="1 2">
    <name type="scientific">Ancylobacter aquaticus</name>
    <dbReference type="NCBI Taxonomy" id="100"/>
    <lineage>
        <taxon>Bacteria</taxon>
        <taxon>Pseudomonadati</taxon>
        <taxon>Pseudomonadota</taxon>
        <taxon>Alphaproteobacteria</taxon>
        <taxon>Hyphomicrobiales</taxon>
        <taxon>Xanthobacteraceae</taxon>
        <taxon>Ancylobacter</taxon>
    </lineage>
</organism>
<dbReference type="EMBL" id="SMFY01000002">
    <property type="protein sequence ID" value="TCK27953.1"/>
    <property type="molecule type" value="Genomic_DNA"/>
</dbReference>
<reference evidence="1 2" key="1">
    <citation type="submission" date="2019-03" db="EMBL/GenBank/DDBJ databases">
        <title>Genomic Encyclopedia of Type Strains, Phase IV (KMG-IV): sequencing the most valuable type-strain genomes for metagenomic binning, comparative biology and taxonomic classification.</title>
        <authorList>
            <person name="Goeker M."/>
        </authorList>
    </citation>
    <scope>NUCLEOTIDE SEQUENCE [LARGE SCALE GENOMIC DNA]</scope>
    <source>
        <strain evidence="1 2">DSM 101</strain>
    </source>
</reference>
<dbReference type="OrthoDB" id="8455781at2"/>
<gene>
    <name evidence="1" type="ORF">EV667_1948</name>
</gene>
<name>A0A4R1I1Z9_ANCAQ</name>
<dbReference type="RefSeq" id="WP_131835154.1">
    <property type="nucleotide sequence ID" value="NZ_SMFY01000002.1"/>
</dbReference>
<proteinExistence type="predicted"/>
<keyword evidence="2" id="KW-1185">Reference proteome</keyword>
<comment type="caution">
    <text evidence="1">The sequence shown here is derived from an EMBL/GenBank/DDBJ whole genome shotgun (WGS) entry which is preliminary data.</text>
</comment>
<sequence>MTDNDWARAPAKDAADYIATLAHELAAMAAQNRLDVLRYLLEMARDEARSVVGAELEPREEG</sequence>
<evidence type="ECO:0000313" key="2">
    <source>
        <dbReference type="Proteomes" id="UP000295030"/>
    </source>
</evidence>
<dbReference type="AlphaFoldDB" id="A0A4R1I1Z9"/>
<dbReference type="Proteomes" id="UP000295030">
    <property type="component" value="Unassembled WGS sequence"/>
</dbReference>
<protein>
    <submittedName>
        <fullName evidence="1">Uncharacterized protein</fullName>
    </submittedName>
</protein>